<evidence type="ECO:0000313" key="2">
    <source>
        <dbReference type="Proteomes" id="UP000027265"/>
    </source>
</evidence>
<dbReference type="HOGENOM" id="CLU_027521_0_0_1"/>
<evidence type="ECO:0000313" key="1">
    <source>
        <dbReference type="EMBL" id="KDQ60077.1"/>
    </source>
</evidence>
<proteinExistence type="predicted"/>
<sequence>MADKLPDELIKEILSPFLRVPEGMFADMGSESVFCRFEISTLTILLVCKRWLRVATPLLYEVVILRSKAQAHALAGVLKANKAFGAFIKKLRVEGGYGAPMHQIITAAPNIKDLNITPEPEPLAPSLGFLDPSYIPFASASDAVQDQIWTRILSFAMQIEFRDRELSEVDIGTLHKAHTGKTSVALMRVSKMFHRLSLPLLYGYPIFYTIYSFQAFAASLVANPSLGSLVRSLPARTSHLGHDTRNMQVVLSRTPPLERLYAPDYGTSRLICLSRAFLDIHTFVMLVEKAGSTLVTFRNLEVSCDYHELPGTIFGNFKSLRSLEWMSRGRVSTATPSSSWLSTLETLKLSEFSHSFWKIISVLELPSLICLEIAFSSHEEIEIKEFFSVHGSKLRDLKLRCYGPFKLAIFDLCPHLTSVTLHNFYQSPQSSVFQCETDHKHLEKVIIPKSSGYSVLRDQEWATLFAELDLSMFSHLKEMQIDGCEWPTNERGISKNPWPRWAEETKDKWNVTITDGQGRAWKPRLKIRK</sequence>
<dbReference type="OrthoDB" id="2786563at2759"/>
<keyword evidence="2" id="KW-1185">Reference proteome</keyword>
<organism evidence="1 2">
    <name type="scientific">Jaapia argillacea MUCL 33604</name>
    <dbReference type="NCBI Taxonomy" id="933084"/>
    <lineage>
        <taxon>Eukaryota</taxon>
        <taxon>Fungi</taxon>
        <taxon>Dikarya</taxon>
        <taxon>Basidiomycota</taxon>
        <taxon>Agaricomycotina</taxon>
        <taxon>Agaricomycetes</taxon>
        <taxon>Agaricomycetidae</taxon>
        <taxon>Jaapiales</taxon>
        <taxon>Jaapiaceae</taxon>
        <taxon>Jaapia</taxon>
    </lineage>
</organism>
<dbReference type="EMBL" id="KL197714">
    <property type="protein sequence ID" value="KDQ60077.1"/>
    <property type="molecule type" value="Genomic_DNA"/>
</dbReference>
<evidence type="ECO:0008006" key="3">
    <source>
        <dbReference type="Google" id="ProtNLM"/>
    </source>
</evidence>
<dbReference type="SUPFAM" id="SSF52058">
    <property type="entry name" value="L domain-like"/>
    <property type="match status" value="1"/>
</dbReference>
<gene>
    <name evidence="1" type="ORF">JAAARDRAFT_191498</name>
</gene>
<dbReference type="Gene3D" id="3.80.10.10">
    <property type="entry name" value="Ribonuclease Inhibitor"/>
    <property type="match status" value="1"/>
</dbReference>
<dbReference type="AlphaFoldDB" id="A0A067Q999"/>
<dbReference type="Proteomes" id="UP000027265">
    <property type="component" value="Unassembled WGS sequence"/>
</dbReference>
<dbReference type="InterPro" id="IPR032675">
    <property type="entry name" value="LRR_dom_sf"/>
</dbReference>
<reference evidence="2" key="1">
    <citation type="journal article" date="2014" name="Proc. Natl. Acad. Sci. U.S.A.">
        <title>Extensive sampling of basidiomycete genomes demonstrates inadequacy of the white-rot/brown-rot paradigm for wood decay fungi.</title>
        <authorList>
            <person name="Riley R."/>
            <person name="Salamov A.A."/>
            <person name="Brown D.W."/>
            <person name="Nagy L.G."/>
            <person name="Floudas D."/>
            <person name="Held B.W."/>
            <person name="Levasseur A."/>
            <person name="Lombard V."/>
            <person name="Morin E."/>
            <person name="Otillar R."/>
            <person name="Lindquist E.A."/>
            <person name="Sun H."/>
            <person name="LaButti K.M."/>
            <person name="Schmutz J."/>
            <person name="Jabbour D."/>
            <person name="Luo H."/>
            <person name="Baker S.E."/>
            <person name="Pisabarro A.G."/>
            <person name="Walton J.D."/>
            <person name="Blanchette R.A."/>
            <person name="Henrissat B."/>
            <person name="Martin F."/>
            <person name="Cullen D."/>
            <person name="Hibbett D.S."/>
            <person name="Grigoriev I.V."/>
        </authorList>
    </citation>
    <scope>NUCLEOTIDE SEQUENCE [LARGE SCALE GENOMIC DNA]</scope>
    <source>
        <strain evidence="2">MUCL 33604</strain>
    </source>
</reference>
<accession>A0A067Q999</accession>
<dbReference type="InParanoid" id="A0A067Q999"/>
<protein>
    <recommendedName>
        <fullName evidence="3">F-box domain-containing protein</fullName>
    </recommendedName>
</protein>
<name>A0A067Q999_9AGAM</name>